<organism evidence="13 14">
    <name type="scientific">Clostridium gallinarum</name>
    <dbReference type="NCBI Taxonomy" id="2762246"/>
    <lineage>
        <taxon>Bacteria</taxon>
        <taxon>Bacillati</taxon>
        <taxon>Bacillota</taxon>
        <taxon>Clostridia</taxon>
        <taxon>Eubacteriales</taxon>
        <taxon>Clostridiaceae</taxon>
        <taxon>Clostridium</taxon>
    </lineage>
</organism>
<dbReference type="RefSeq" id="WP_191747727.1">
    <property type="nucleotide sequence ID" value="NZ_JACSQZ010000003.1"/>
</dbReference>
<dbReference type="Proteomes" id="UP000640335">
    <property type="component" value="Unassembled WGS sequence"/>
</dbReference>
<evidence type="ECO:0000256" key="1">
    <source>
        <dbReference type="ARBA" id="ARBA00001974"/>
    </source>
</evidence>
<dbReference type="NCBIfam" id="TIGR00676">
    <property type="entry name" value="fadh2"/>
    <property type="match status" value="1"/>
</dbReference>
<evidence type="ECO:0000256" key="8">
    <source>
        <dbReference type="ARBA" id="ARBA00023027"/>
    </source>
</evidence>
<evidence type="ECO:0000256" key="2">
    <source>
        <dbReference type="ARBA" id="ARBA00004777"/>
    </source>
</evidence>
<reference evidence="13 14" key="1">
    <citation type="submission" date="2020-08" db="EMBL/GenBank/DDBJ databases">
        <title>A Genomic Blueprint of the Chicken Gut Microbiome.</title>
        <authorList>
            <person name="Gilroy R."/>
            <person name="Ravi A."/>
            <person name="Getino M."/>
            <person name="Pursley I."/>
            <person name="Horton D.L."/>
            <person name="Alikhan N.-F."/>
            <person name="Baker D."/>
            <person name="Gharbi K."/>
            <person name="Hall N."/>
            <person name="Watson M."/>
            <person name="Adriaenssens E.M."/>
            <person name="Foster-Nyarko E."/>
            <person name="Jarju S."/>
            <person name="Secka A."/>
            <person name="Antonio M."/>
            <person name="Oren A."/>
            <person name="Chaudhuri R."/>
            <person name="La Ragione R.M."/>
            <person name="Hildebrand F."/>
            <person name="Pallen M.J."/>
        </authorList>
    </citation>
    <scope>NUCLEOTIDE SEQUENCE [LARGE SCALE GENOMIC DNA]</scope>
    <source>
        <strain evidence="13 14">Sa3CUN1</strain>
    </source>
</reference>
<keyword evidence="9" id="KW-0486">Methionine biosynthesis</keyword>
<evidence type="ECO:0000256" key="3">
    <source>
        <dbReference type="ARBA" id="ARBA00006743"/>
    </source>
</evidence>
<comment type="pathway">
    <text evidence="10">Amino-acid biosynthesis; L-methionine biosynthesis via de novo pathway.</text>
</comment>
<evidence type="ECO:0000256" key="4">
    <source>
        <dbReference type="ARBA" id="ARBA00022605"/>
    </source>
</evidence>
<comment type="catalytic activity">
    <reaction evidence="11">
        <text>(6S)-5-methyl-5,6,7,8-tetrahydrofolate + NAD(+) = (6R)-5,10-methylene-5,6,7,8-tetrahydrofolate + NADH + H(+)</text>
        <dbReference type="Rhea" id="RHEA:19821"/>
        <dbReference type="ChEBI" id="CHEBI:15378"/>
        <dbReference type="ChEBI" id="CHEBI:15636"/>
        <dbReference type="ChEBI" id="CHEBI:18608"/>
        <dbReference type="ChEBI" id="CHEBI:57540"/>
        <dbReference type="ChEBI" id="CHEBI:57945"/>
        <dbReference type="EC" id="1.5.1.54"/>
    </reaction>
    <physiologicalReaction direction="right-to-left" evidence="11">
        <dbReference type="Rhea" id="RHEA:19823"/>
    </physiologicalReaction>
</comment>
<evidence type="ECO:0000313" key="13">
    <source>
        <dbReference type="EMBL" id="MBD7913761.1"/>
    </source>
</evidence>
<dbReference type="SUPFAM" id="SSF51730">
    <property type="entry name" value="FAD-linked oxidoreductase"/>
    <property type="match status" value="1"/>
</dbReference>
<protein>
    <recommendedName>
        <fullName evidence="12">Methylenetetrahydrofolate reductase</fullName>
        <ecNumber evidence="12">1.5.1.54</ecNumber>
    </recommendedName>
</protein>
<dbReference type="Pfam" id="PF02219">
    <property type="entry name" value="MTHFR"/>
    <property type="match status" value="1"/>
</dbReference>
<keyword evidence="6 12" id="KW-0274">FAD</keyword>
<gene>
    <name evidence="13" type="primary">metF</name>
    <name evidence="13" type="ORF">H9660_01225</name>
</gene>
<dbReference type="GO" id="GO:0004489">
    <property type="term" value="F:methylenetetrahydrofolate reductase [NAD(P)H] activity"/>
    <property type="evidence" value="ECO:0007669"/>
    <property type="project" value="UniProtKB-EC"/>
</dbReference>
<evidence type="ECO:0000256" key="12">
    <source>
        <dbReference type="RuleBase" id="RU003862"/>
    </source>
</evidence>
<accession>A0ABR8Q022</accession>
<evidence type="ECO:0000256" key="9">
    <source>
        <dbReference type="ARBA" id="ARBA00023167"/>
    </source>
</evidence>
<keyword evidence="4" id="KW-0028">Amino-acid biosynthesis</keyword>
<keyword evidence="7 12" id="KW-0560">Oxidoreductase</keyword>
<dbReference type="EC" id="1.5.1.54" evidence="12"/>
<dbReference type="PANTHER" id="PTHR45754">
    <property type="entry name" value="METHYLENETETRAHYDROFOLATE REDUCTASE"/>
    <property type="match status" value="1"/>
</dbReference>
<proteinExistence type="inferred from homology"/>
<comment type="pathway">
    <text evidence="2 12">One-carbon metabolism; tetrahydrofolate interconversion.</text>
</comment>
<evidence type="ECO:0000256" key="5">
    <source>
        <dbReference type="ARBA" id="ARBA00022630"/>
    </source>
</evidence>
<dbReference type="EMBL" id="JACSQZ010000003">
    <property type="protein sequence ID" value="MBD7913761.1"/>
    <property type="molecule type" value="Genomic_DNA"/>
</dbReference>
<evidence type="ECO:0000256" key="7">
    <source>
        <dbReference type="ARBA" id="ARBA00023002"/>
    </source>
</evidence>
<evidence type="ECO:0000313" key="14">
    <source>
        <dbReference type="Proteomes" id="UP000640335"/>
    </source>
</evidence>
<comment type="cofactor">
    <cofactor evidence="1 12">
        <name>FAD</name>
        <dbReference type="ChEBI" id="CHEBI:57692"/>
    </cofactor>
</comment>
<dbReference type="Gene3D" id="3.20.20.220">
    <property type="match status" value="1"/>
</dbReference>
<keyword evidence="5 12" id="KW-0285">Flavoprotein</keyword>
<evidence type="ECO:0000256" key="6">
    <source>
        <dbReference type="ARBA" id="ARBA00022827"/>
    </source>
</evidence>
<comment type="caution">
    <text evidence="13">The sequence shown here is derived from an EMBL/GenBank/DDBJ whole genome shotgun (WGS) entry which is preliminary data.</text>
</comment>
<dbReference type="InterPro" id="IPR029041">
    <property type="entry name" value="FAD-linked_oxidoreductase-like"/>
</dbReference>
<dbReference type="CDD" id="cd00537">
    <property type="entry name" value="MTHFR"/>
    <property type="match status" value="1"/>
</dbReference>
<name>A0ABR8Q022_9CLOT</name>
<sequence length="297" mass="33578">MNINNLFKEKKVVFSFEVFPPKQVSKIDTIYNTLEELKGLSPDFISVTYGAGGSLSKNRTCEISSIIKNKYGIEPLAHLTCINSSKEEVTKILDDLKREGVENVLALRGDIPLEYKGNSSFKYSGDLITHIKERNDFNIVGACYPEGHLESKSYEEDFLNIKRKQELGATHLISQLFFDNEIFYDFLEKKDKYGVKISIQAGIMPVINTKQIKRVVSLCGAKLPKKFIKIMNKYEYNPEALRDAGIAYATEQIIDLISTGVDGIHLYTMNNSYVAKKIAESTSSIIKTINNYKDIVI</sequence>
<keyword evidence="8" id="KW-0520">NAD</keyword>
<keyword evidence="14" id="KW-1185">Reference proteome</keyword>
<dbReference type="InterPro" id="IPR003171">
    <property type="entry name" value="Mehydrof_redctse-like"/>
</dbReference>
<comment type="similarity">
    <text evidence="3 12">Belongs to the methylenetetrahydrofolate reductase family.</text>
</comment>
<dbReference type="InterPro" id="IPR004620">
    <property type="entry name" value="MTHF_reductase_bac"/>
</dbReference>
<dbReference type="PANTHER" id="PTHR45754:SF3">
    <property type="entry name" value="METHYLENETETRAHYDROFOLATE REDUCTASE (NADPH)"/>
    <property type="match status" value="1"/>
</dbReference>
<evidence type="ECO:0000256" key="11">
    <source>
        <dbReference type="ARBA" id="ARBA00048628"/>
    </source>
</evidence>
<evidence type="ECO:0000256" key="10">
    <source>
        <dbReference type="ARBA" id="ARBA00034478"/>
    </source>
</evidence>